<evidence type="ECO:0000256" key="12">
    <source>
        <dbReference type="RuleBase" id="RU364052"/>
    </source>
</evidence>
<dbReference type="Gene3D" id="3.50.50.60">
    <property type="entry name" value="FAD/NAD(P)-binding domain"/>
    <property type="match status" value="1"/>
</dbReference>
<dbReference type="PANTHER" id="PTHR42923:SF3">
    <property type="entry name" value="PROTOPORPHYRINOGEN OXIDASE"/>
    <property type="match status" value="1"/>
</dbReference>
<dbReference type="EMBL" id="PTJD01000005">
    <property type="protein sequence ID" value="PPK95918.1"/>
    <property type="molecule type" value="Genomic_DNA"/>
</dbReference>
<feature type="domain" description="Amine oxidase" evidence="13">
    <location>
        <begin position="22"/>
        <end position="465"/>
    </location>
</feature>
<evidence type="ECO:0000256" key="10">
    <source>
        <dbReference type="ARBA" id="ARBA00023002"/>
    </source>
</evidence>
<dbReference type="InterPro" id="IPR036188">
    <property type="entry name" value="FAD/NAD-bd_sf"/>
</dbReference>
<comment type="pathway">
    <text evidence="4 12">Porphyrin-containing compound metabolism; protoheme biosynthesis.</text>
</comment>
<organism evidence="14 15">
    <name type="scientific">Kineococcus xinjiangensis</name>
    <dbReference type="NCBI Taxonomy" id="512762"/>
    <lineage>
        <taxon>Bacteria</taxon>
        <taxon>Bacillati</taxon>
        <taxon>Actinomycetota</taxon>
        <taxon>Actinomycetes</taxon>
        <taxon>Kineosporiales</taxon>
        <taxon>Kineosporiaceae</taxon>
        <taxon>Kineococcus</taxon>
    </lineage>
</organism>
<dbReference type="UniPathway" id="UPA00252"/>
<name>A0A2S6INY6_9ACTN</name>
<dbReference type="Gene3D" id="3.90.660.20">
    <property type="entry name" value="Protoporphyrinogen oxidase, mitochondrial, domain 2"/>
    <property type="match status" value="1"/>
</dbReference>
<evidence type="ECO:0000256" key="6">
    <source>
        <dbReference type="ARBA" id="ARBA00012402"/>
    </source>
</evidence>
<comment type="function">
    <text evidence="3 12">Involved in coproporphyrin-dependent heme b biosynthesis. Catalyzes the oxidation of coproporphyrinogen III to coproporphyrin III.</text>
</comment>
<dbReference type="Proteomes" id="UP000239485">
    <property type="component" value="Unassembled WGS sequence"/>
</dbReference>
<evidence type="ECO:0000256" key="2">
    <source>
        <dbReference type="ARBA" id="ARBA00001974"/>
    </source>
</evidence>
<accession>A0A2S6INY6</accession>
<dbReference type="OrthoDB" id="4496419at2"/>
<keyword evidence="8 12" id="KW-0285">Flavoprotein</keyword>
<dbReference type="NCBIfam" id="TIGR00562">
    <property type="entry name" value="proto_IX_ox"/>
    <property type="match status" value="1"/>
</dbReference>
<evidence type="ECO:0000256" key="11">
    <source>
        <dbReference type="ARBA" id="ARBA00023133"/>
    </source>
</evidence>
<keyword evidence="9 12" id="KW-0274">FAD</keyword>
<evidence type="ECO:0000256" key="4">
    <source>
        <dbReference type="ARBA" id="ARBA00004744"/>
    </source>
</evidence>
<comment type="similarity">
    <text evidence="5 12">Belongs to the protoporphyrinogen/coproporphyrinogen oxidase family. Coproporphyrinogen III oxidase subfamily.</text>
</comment>
<keyword evidence="15" id="KW-1185">Reference proteome</keyword>
<dbReference type="Pfam" id="PF01593">
    <property type="entry name" value="Amino_oxidase"/>
    <property type="match status" value="1"/>
</dbReference>
<evidence type="ECO:0000256" key="1">
    <source>
        <dbReference type="ARBA" id="ARBA00001755"/>
    </source>
</evidence>
<evidence type="ECO:0000313" key="15">
    <source>
        <dbReference type="Proteomes" id="UP000239485"/>
    </source>
</evidence>
<dbReference type="PANTHER" id="PTHR42923">
    <property type="entry name" value="PROTOPORPHYRINOGEN OXIDASE"/>
    <property type="match status" value="1"/>
</dbReference>
<dbReference type="EC" id="1.3.3.15" evidence="6 12"/>
<keyword evidence="11 12" id="KW-0350">Heme biosynthesis</keyword>
<evidence type="ECO:0000313" key="14">
    <source>
        <dbReference type="EMBL" id="PPK95918.1"/>
    </source>
</evidence>
<dbReference type="InterPro" id="IPR004572">
    <property type="entry name" value="Protoporphyrinogen_oxidase"/>
</dbReference>
<dbReference type="InterPro" id="IPR002937">
    <property type="entry name" value="Amino_oxidase"/>
</dbReference>
<protein>
    <recommendedName>
        <fullName evidence="7 12">Coproporphyrinogen III oxidase</fullName>
        <ecNumber evidence="6 12">1.3.3.15</ecNumber>
    </recommendedName>
</protein>
<gene>
    <name evidence="14" type="ORF">CLV92_10512</name>
</gene>
<dbReference type="SUPFAM" id="SSF54373">
    <property type="entry name" value="FAD-linked reductases, C-terminal domain"/>
    <property type="match status" value="1"/>
</dbReference>
<reference evidence="14 15" key="1">
    <citation type="submission" date="2018-02" db="EMBL/GenBank/DDBJ databases">
        <title>Genomic Encyclopedia of Archaeal and Bacterial Type Strains, Phase II (KMG-II): from individual species to whole genera.</title>
        <authorList>
            <person name="Goeker M."/>
        </authorList>
    </citation>
    <scope>NUCLEOTIDE SEQUENCE [LARGE SCALE GENOMIC DNA]</scope>
    <source>
        <strain evidence="14 15">DSM 22857</strain>
    </source>
</reference>
<proteinExistence type="inferred from homology"/>
<evidence type="ECO:0000256" key="5">
    <source>
        <dbReference type="ARBA" id="ARBA00008310"/>
    </source>
</evidence>
<comment type="cofactor">
    <cofactor evidence="2 12">
        <name>FAD</name>
        <dbReference type="ChEBI" id="CHEBI:57692"/>
    </cofactor>
</comment>
<evidence type="ECO:0000256" key="9">
    <source>
        <dbReference type="ARBA" id="ARBA00022827"/>
    </source>
</evidence>
<dbReference type="GO" id="GO:0005737">
    <property type="term" value="C:cytoplasm"/>
    <property type="evidence" value="ECO:0007669"/>
    <property type="project" value="UniProtKB-SubCell"/>
</dbReference>
<evidence type="ECO:0000256" key="3">
    <source>
        <dbReference type="ARBA" id="ARBA00002185"/>
    </source>
</evidence>
<sequence>MTTPIPVPPSSRPRVVVVGGGISGLTAALRLAAAADVLVLEAAPRTGGVLQRAEVGGVVLDTGAESLLARRPEAVALARAVGLGADLVEPATTRAALRVDGRLHPLPPGTLLGVPGHPERLQGLLTEADVARVAAEPGLPAPPLADDVAVGAYVASRMGPAVVARLVEPLLGGVYAGRAAALSLQAAAPQLWAHAARGGSLLHAVQERTSAPGTVAAPVFAGISGGVARLPDAVRDALTAAGGAVRCGVDVRALARTGAGWAVETGAGTERADAVVLAVPAPVAARLLAPAAPAAAAELAPVETASTALAALAVPTAQLAGLDGSGVLVPPAEGAREGLQAKALTLSASKWDWVRAQRSDVRVLRVSLGRAGEDAVLDRDDDDLLRTATADASRLLGRELRPVDAALVRWRAGLPQYAVGHAARVRRLRAAVADVPGLAVCGSVLDGVGVPACVAAAERAAQELLAQLAAAGVAPGAAAAGGRMEP</sequence>
<comment type="caution">
    <text evidence="14">The sequence shown here is derived from an EMBL/GenBank/DDBJ whole genome shotgun (WGS) entry which is preliminary data.</text>
</comment>
<dbReference type="SUPFAM" id="SSF51905">
    <property type="entry name" value="FAD/NAD(P)-binding domain"/>
    <property type="match status" value="1"/>
</dbReference>
<dbReference type="Gene3D" id="1.10.3110.10">
    <property type="entry name" value="protoporphyrinogen ix oxidase, domain 3"/>
    <property type="match status" value="1"/>
</dbReference>
<comment type="catalytic activity">
    <reaction evidence="1">
        <text>coproporphyrinogen III + 3 O2 = coproporphyrin III + 3 H2O2</text>
        <dbReference type="Rhea" id="RHEA:43436"/>
        <dbReference type="ChEBI" id="CHEBI:15379"/>
        <dbReference type="ChEBI" id="CHEBI:16240"/>
        <dbReference type="ChEBI" id="CHEBI:57309"/>
        <dbReference type="ChEBI" id="CHEBI:131725"/>
        <dbReference type="EC" id="1.3.3.15"/>
    </reaction>
    <physiologicalReaction direction="left-to-right" evidence="1">
        <dbReference type="Rhea" id="RHEA:43437"/>
    </physiologicalReaction>
</comment>
<evidence type="ECO:0000256" key="7">
    <source>
        <dbReference type="ARBA" id="ARBA00019046"/>
    </source>
</evidence>
<evidence type="ECO:0000256" key="8">
    <source>
        <dbReference type="ARBA" id="ARBA00022630"/>
    </source>
</evidence>
<keyword evidence="12" id="KW-0963">Cytoplasm</keyword>
<comment type="subcellular location">
    <subcellularLocation>
        <location evidence="12">Cytoplasm</location>
    </subcellularLocation>
</comment>
<dbReference type="AlphaFoldDB" id="A0A2S6INY6"/>
<dbReference type="GO" id="GO:0004729">
    <property type="term" value="F:oxygen-dependent protoporphyrinogen oxidase activity"/>
    <property type="evidence" value="ECO:0007669"/>
    <property type="project" value="UniProtKB-UniRule"/>
</dbReference>
<dbReference type="GO" id="GO:0006783">
    <property type="term" value="P:heme biosynthetic process"/>
    <property type="evidence" value="ECO:0007669"/>
    <property type="project" value="UniProtKB-UniRule"/>
</dbReference>
<evidence type="ECO:0000259" key="13">
    <source>
        <dbReference type="Pfam" id="PF01593"/>
    </source>
</evidence>
<keyword evidence="10 12" id="KW-0560">Oxidoreductase</keyword>
<dbReference type="RefSeq" id="WP_104432320.1">
    <property type="nucleotide sequence ID" value="NZ_PTJD01000005.1"/>
</dbReference>
<dbReference type="InterPro" id="IPR050464">
    <property type="entry name" value="Zeta_carotene_desat/Oxidored"/>
</dbReference>